<dbReference type="Proteomes" id="UP000823775">
    <property type="component" value="Unassembled WGS sequence"/>
</dbReference>
<protein>
    <submittedName>
        <fullName evidence="1">Uncharacterized protein</fullName>
    </submittedName>
</protein>
<sequence>MSKEIGLSSLDGIDIDDPICHPQERHRIWFKESTYEDMLPSTDIVMAKPLHGSDLSCLGFVPEFRDKFLPIVSQEMKDETTAGVKFEEPPRRSVAHP</sequence>
<accession>A0ABS8UMK4</accession>
<reference evidence="1 2" key="1">
    <citation type="journal article" date="2021" name="BMC Genomics">
        <title>Datura genome reveals duplications of psychoactive alkaloid biosynthetic genes and high mutation rate following tissue culture.</title>
        <authorList>
            <person name="Rajewski A."/>
            <person name="Carter-House D."/>
            <person name="Stajich J."/>
            <person name="Litt A."/>
        </authorList>
    </citation>
    <scope>NUCLEOTIDE SEQUENCE [LARGE SCALE GENOMIC DNA]</scope>
    <source>
        <strain evidence="1">AR-01</strain>
    </source>
</reference>
<proteinExistence type="predicted"/>
<organism evidence="1 2">
    <name type="scientific">Datura stramonium</name>
    <name type="common">Jimsonweed</name>
    <name type="synonym">Common thornapple</name>
    <dbReference type="NCBI Taxonomy" id="4076"/>
    <lineage>
        <taxon>Eukaryota</taxon>
        <taxon>Viridiplantae</taxon>
        <taxon>Streptophyta</taxon>
        <taxon>Embryophyta</taxon>
        <taxon>Tracheophyta</taxon>
        <taxon>Spermatophyta</taxon>
        <taxon>Magnoliopsida</taxon>
        <taxon>eudicotyledons</taxon>
        <taxon>Gunneridae</taxon>
        <taxon>Pentapetalae</taxon>
        <taxon>asterids</taxon>
        <taxon>lamiids</taxon>
        <taxon>Solanales</taxon>
        <taxon>Solanaceae</taxon>
        <taxon>Solanoideae</taxon>
        <taxon>Datureae</taxon>
        <taxon>Datura</taxon>
    </lineage>
</organism>
<gene>
    <name evidence="1" type="ORF">HAX54_016839</name>
</gene>
<comment type="caution">
    <text evidence="1">The sequence shown here is derived from an EMBL/GenBank/DDBJ whole genome shotgun (WGS) entry which is preliminary data.</text>
</comment>
<evidence type="ECO:0000313" key="2">
    <source>
        <dbReference type="Proteomes" id="UP000823775"/>
    </source>
</evidence>
<dbReference type="EMBL" id="JACEIK010002096">
    <property type="protein sequence ID" value="MCD9559106.1"/>
    <property type="molecule type" value="Genomic_DNA"/>
</dbReference>
<keyword evidence="2" id="KW-1185">Reference proteome</keyword>
<evidence type="ECO:0000313" key="1">
    <source>
        <dbReference type="EMBL" id="MCD9559106.1"/>
    </source>
</evidence>
<name>A0ABS8UMK4_DATST</name>